<protein>
    <recommendedName>
        <fullName evidence="3">Triacylglycerol lipase</fullName>
    </recommendedName>
</protein>
<evidence type="ECO:0000313" key="2">
    <source>
        <dbReference type="Proteomes" id="UP000444980"/>
    </source>
</evidence>
<keyword evidence="2" id="KW-1185">Reference proteome</keyword>
<comment type="caution">
    <text evidence="1">The sequence shown here is derived from an EMBL/GenBank/DDBJ whole genome shotgun (WGS) entry which is preliminary data.</text>
</comment>
<evidence type="ECO:0008006" key="3">
    <source>
        <dbReference type="Google" id="ProtNLM"/>
    </source>
</evidence>
<proteinExistence type="predicted"/>
<organism evidence="1 2">
    <name type="scientific">Gordonia crocea</name>
    <dbReference type="NCBI Taxonomy" id="589162"/>
    <lineage>
        <taxon>Bacteria</taxon>
        <taxon>Bacillati</taxon>
        <taxon>Actinomycetota</taxon>
        <taxon>Actinomycetes</taxon>
        <taxon>Mycobacteriales</taxon>
        <taxon>Gordoniaceae</taxon>
        <taxon>Gordonia</taxon>
    </lineage>
</organism>
<dbReference type="AlphaFoldDB" id="A0A7I9UVD1"/>
<dbReference type="Gene3D" id="3.40.50.1820">
    <property type="entry name" value="alpha/beta hydrolase"/>
    <property type="match status" value="1"/>
</dbReference>
<sequence length="250" mass="27933">MKARGYEVYTFQSNDPKDPRNNPFVRIKSNAAKLGRWADVLSKSTGHQKFDVVSISQTGILTRYWLKYDGGQKLVRKAVIPSGMILGSPYQAQWLRQGKCPPTDRLQYLPPQYRGMNPTPACHEQAMGGADITALNTPTQALPGITYYNVTTLREEESAPFWINLMTGPGRYRNIVTQDLCPNDPVVHMTLNLLPSMQTLIDSLLRTGVPAMACLLPTSPAQKVRPLRTPPGIKLPAGTVMPREFAKYYR</sequence>
<gene>
    <name evidence="1" type="ORF">nbrc107697_09520</name>
</gene>
<name>A0A7I9UVD1_9ACTN</name>
<dbReference type="InterPro" id="IPR029058">
    <property type="entry name" value="AB_hydrolase_fold"/>
</dbReference>
<dbReference type="OrthoDB" id="8871309at2"/>
<reference evidence="2" key="1">
    <citation type="submission" date="2019-06" db="EMBL/GenBank/DDBJ databases">
        <title>Gordonia isolated from sludge of a wastewater treatment plant.</title>
        <authorList>
            <person name="Tamura T."/>
            <person name="Aoyama K."/>
            <person name="Kang Y."/>
            <person name="Saito S."/>
            <person name="Akiyama N."/>
            <person name="Yazawa K."/>
            <person name="Gonoi T."/>
            <person name="Mikami Y."/>
        </authorList>
    </citation>
    <scope>NUCLEOTIDE SEQUENCE [LARGE SCALE GENOMIC DNA]</scope>
    <source>
        <strain evidence="2">NBRC 107697</strain>
    </source>
</reference>
<dbReference type="Proteomes" id="UP000444980">
    <property type="component" value="Unassembled WGS sequence"/>
</dbReference>
<dbReference type="EMBL" id="BJOU01000001">
    <property type="protein sequence ID" value="GED96913.1"/>
    <property type="molecule type" value="Genomic_DNA"/>
</dbReference>
<evidence type="ECO:0000313" key="1">
    <source>
        <dbReference type="EMBL" id="GED96913.1"/>
    </source>
</evidence>
<accession>A0A7I9UVD1</accession>
<dbReference type="RefSeq" id="WP_161926320.1">
    <property type="nucleotide sequence ID" value="NZ_BJOU01000001.1"/>
</dbReference>